<keyword evidence="3 7" id="KW-0812">Transmembrane</keyword>
<dbReference type="InterPro" id="IPR036259">
    <property type="entry name" value="MFS_trans_sf"/>
</dbReference>
<keyword evidence="10" id="KW-1185">Reference proteome</keyword>
<dbReference type="Proteomes" id="UP001610335">
    <property type="component" value="Unassembled WGS sequence"/>
</dbReference>
<name>A0ABR4HHB9_9EURO</name>
<feature type="transmembrane region" description="Helical" evidence="7">
    <location>
        <begin position="349"/>
        <end position="369"/>
    </location>
</feature>
<evidence type="ECO:0000259" key="8">
    <source>
        <dbReference type="PROSITE" id="PS50850"/>
    </source>
</evidence>
<feature type="transmembrane region" description="Helical" evidence="7">
    <location>
        <begin position="442"/>
        <end position="463"/>
    </location>
</feature>
<reference evidence="9 10" key="1">
    <citation type="submission" date="2024-07" db="EMBL/GenBank/DDBJ databases">
        <title>Section-level genome sequencing and comparative genomics of Aspergillus sections Usti and Cavernicolus.</title>
        <authorList>
            <consortium name="Lawrence Berkeley National Laboratory"/>
            <person name="Nybo J.L."/>
            <person name="Vesth T.C."/>
            <person name="Theobald S."/>
            <person name="Frisvad J.C."/>
            <person name="Larsen T.O."/>
            <person name="Kjaerboelling I."/>
            <person name="Rothschild-Mancinelli K."/>
            <person name="Lyhne E.K."/>
            <person name="Kogle M.E."/>
            <person name="Barry K."/>
            <person name="Clum A."/>
            <person name="Na H."/>
            <person name="Ledsgaard L."/>
            <person name="Lin J."/>
            <person name="Lipzen A."/>
            <person name="Kuo A."/>
            <person name="Riley R."/>
            <person name="Mondo S."/>
            <person name="LaButti K."/>
            <person name="Haridas S."/>
            <person name="Pangalinan J."/>
            <person name="Salamov A.A."/>
            <person name="Simmons B.A."/>
            <person name="Magnuson J.K."/>
            <person name="Chen J."/>
            <person name="Drula E."/>
            <person name="Henrissat B."/>
            <person name="Wiebenga A."/>
            <person name="Lubbers R.J."/>
            <person name="Gomes A.C."/>
            <person name="Makela M.R."/>
            <person name="Stajich J."/>
            <person name="Grigoriev I.V."/>
            <person name="Mortensen U.H."/>
            <person name="De vries R.P."/>
            <person name="Baker S.E."/>
            <person name="Andersen M.R."/>
        </authorList>
    </citation>
    <scope>NUCLEOTIDE SEQUENCE [LARGE SCALE GENOMIC DNA]</scope>
    <source>
        <strain evidence="9 10">CBS 600.67</strain>
    </source>
</reference>
<feature type="transmembrane region" description="Helical" evidence="7">
    <location>
        <begin position="85"/>
        <end position="102"/>
    </location>
</feature>
<feature type="transmembrane region" description="Helical" evidence="7">
    <location>
        <begin position="315"/>
        <end position="337"/>
    </location>
</feature>
<dbReference type="EMBL" id="JBFXLS010000119">
    <property type="protein sequence ID" value="KAL2814878.1"/>
    <property type="molecule type" value="Genomic_DNA"/>
</dbReference>
<sequence length="467" mass="51392">MKDQHEASSMTEVEDIEGKPGTHSTLFEAYIPDTEEEKRLVRNIDFFLLPTIWLMYLLSYMDRTNIGNARVAGMEEDLDLDSQRYSIALVVFFIGYVLFEVPSNMLLTRIKPSIYLPSIMFMWGIVTVGMAFVQTYPALIGFRVAMGILEAGFGPGILLLLSSWYKKSEQSKRFAVYISAAILAGAFGGLIAGGIVERLDGAHGIAGWRWLFIVEGAATAGVSIIAAFTLLDFPSSTSRLTPQERDLAVARIAADSMAMVTDDTPTLTHLEALKISVSNWRTWLFVVGYMAIVGSATLSYFYPTLVSGLGYEGNMAQYMVIPIYVAAFICTAITGYIADRPAQYPYRGYFLVSWMTVAIICSVVMCAVYDFRARYALLVIMASGLWASNGLSLSYASTSFSGMPREVRAISLALVNAMGNLAQIYGAYLFPSEDEPEYLMGFGVISGLCFTGALAYLALQLLLKRSY</sequence>
<evidence type="ECO:0000256" key="7">
    <source>
        <dbReference type="SAM" id="Phobius"/>
    </source>
</evidence>
<dbReference type="InterPro" id="IPR020846">
    <property type="entry name" value="MFS_dom"/>
</dbReference>
<dbReference type="SUPFAM" id="SSF103473">
    <property type="entry name" value="MFS general substrate transporter"/>
    <property type="match status" value="1"/>
</dbReference>
<protein>
    <submittedName>
        <fullName evidence="9">Major facilitator superfamily domain-containing protein</fullName>
    </submittedName>
</protein>
<dbReference type="PANTHER" id="PTHR43791:SF38">
    <property type="entry name" value="MAJOR FACILITATOR SUPERFAMILY (MFS) PROFILE DOMAIN-CONTAINING PROTEIN"/>
    <property type="match status" value="1"/>
</dbReference>
<dbReference type="PANTHER" id="PTHR43791">
    <property type="entry name" value="PERMEASE-RELATED"/>
    <property type="match status" value="1"/>
</dbReference>
<feature type="transmembrane region" description="Helical" evidence="7">
    <location>
        <begin position="409"/>
        <end position="430"/>
    </location>
</feature>
<proteinExistence type="predicted"/>
<evidence type="ECO:0000256" key="6">
    <source>
        <dbReference type="SAM" id="MobiDB-lite"/>
    </source>
</evidence>
<evidence type="ECO:0000313" key="10">
    <source>
        <dbReference type="Proteomes" id="UP001610335"/>
    </source>
</evidence>
<evidence type="ECO:0000256" key="2">
    <source>
        <dbReference type="ARBA" id="ARBA00022448"/>
    </source>
</evidence>
<keyword evidence="4 7" id="KW-1133">Transmembrane helix</keyword>
<feature type="region of interest" description="Disordered" evidence="6">
    <location>
        <begin position="1"/>
        <end position="20"/>
    </location>
</feature>
<dbReference type="PROSITE" id="PS50850">
    <property type="entry name" value="MFS"/>
    <property type="match status" value="1"/>
</dbReference>
<feature type="transmembrane region" description="Helical" evidence="7">
    <location>
        <begin position="283"/>
        <end position="303"/>
    </location>
</feature>
<dbReference type="Gene3D" id="1.20.1250.20">
    <property type="entry name" value="MFS general substrate transporter like domains"/>
    <property type="match status" value="2"/>
</dbReference>
<comment type="subcellular location">
    <subcellularLocation>
        <location evidence="1">Membrane</location>
        <topology evidence="1">Multi-pass membrane protein</topology>
    </subcellularLocation>
</comment>
<dbReference type="InterPro" id="IPR011701">
    <property type="entry name" value="MFS"/>
</dbReference>
<evidence type="ECO:0000256" key="4">
    <source>
        <dbReference type="ARBA" id="ARBA00022989"/>
    </source>
</evidence>
<feature type="transmembrane region" description="Helical" evidence="7">
    <location>
        <begin position="140"/>
        <end position="162"/>
    </location>
</feature>
<evidence type="ECO:0000256" key="1">
    <source>
        <dbReference type="ARBA" id="ARBA00004141"/>
    </source>
</evidence>
<feature type="transmembrane region" description="Helical" evidence="7">
    <location>
        <begin position="174"/>
        <end position="196"/>
    </location>
</feature>
<feature type="domain" description="Major facilitator superfamily (MFS) profile" evidence="8">
    <location>
        <begin position="48"/>
        <end position="467"/>
    </location>
</feature>
<organism evidence="9 10">
    <name type="scientific">Aspergillus cavernicola</name>
    <dbReference type="NCBI Taxonomy" id="176166"/>
    <lineage>
        <taxon>Eukaryota</taxon>
        <taxon>Fungi</taxon>
        <taxon>Dikarya</taxon>
        <taxon>Ascomycota</taxon>
        <taxon>Pezizomycotina</taxon>
        <taxon>Eurotiomycetes</taxon>
        <taxon>Eurotiomycetidae</taxon>
        <taxon>Eurotiales</taxon>
        <taxon>Aspergillaceae</taxon>
        <taxon>Aspergillus</taxon>
        <taxon>Aspergillus subgen. Nidulantes</taxon>
    </lineage>
</organism>
<evidence type="ECO:0000256" key="5">
    <source>
        <dbReference type="ARBA" id="ARBA00023136"/>
    </source>
</evidence>
<comment type="caution">
    <text evidence="9">The sequence shown here is derived from an EMBL/GenBank/DDBJ whole genome shotgun (WGS) entry which is preliminary data.</text>
</comment>
<feature type="transmembrane region" description="Helical" evidence="7">
    <location>
        <begin position="208"/>
        <end position="231"/>
    </location>
</feature>
<feature type="transmembrane region" description="Helical" evidence="7">
    <location>
        <begin position="375"/>
        <end position="397"/>
    </location>
</feature>
<evidence type="ECO:0000256" key="3">
    <source>
        <dbReference type="ARBA" id="ARBA00022692"/>
    </source>
</evidence>
<feature type="transmembrane region" description="Helical" evidence="7">
    <location>
        <begin position="114"/>
        <end position="134"/>
    </location>
</feature>
<evidence type="ECO:0000313" key="9">
    <source>
        <dbReference type="EMBL" id="KAL2814878.1"/>
    </source>
</evidence>
<keyword evidence="2" id="KW-0813">Transport</keyword>
<feature type="transmembrane region" description="Helical" evidence="7">
    <location>
        <begin position="44"/>
        <end position="61"/>
    </location>
</feature>
<gene>
    <name evidence="9" type="ORF">BDW59DRAFT_167020</name>
</gene>
<accession>A0ABR4HHB9</accession>
<dbReference type="Pfam" id="PF07690">
    <property type="entry name" value="MFS_1"/>
    <property type="match status" value="1"/>
</dbReference>
<keyword evidence="5 7" id="KW-0472">Membrane</keyword>